<evidence type="ECO:0000256" key="1">
    <source>
        <dbReference type="SAM" id="MobiDB-lite"/>
    </source>
</evidence>
<protein>
    <submittedName>
        <fullName evidence="2">Uncharacterized protein</fullName>
    </submittedName>
</protein>
<evidence type="ECO:0000313" key="2">
    <source>
        <dbReference type="EMBL" id="KAK4127401.1"/>
    </source>
</evidence>
<dbReference type="AlphaFoldDB" id="A0AAN6Z6X9"/>
<evidence type="ECO:0000313" key="3">
    <source>
        <dbReference type="Proteomes" id="UP001302602"/>
    </source>
</evidence>
<name>A0AAN6Z6X9_9PEZI</name>
<proteinExistence type="predicted"/>
<gene>
    <name evidence="2" type="ORF">N657DRAFT_208944</name>
</gene>
<dbReference type="Proteomes" id="UP001302602">
    <property type="component" value="Unassembled WGS sequence"/>
</dbReference>
<dbReference type="RefSeq" id="XP_062651172.1">
    <property type="nucleotide sequence ID" value="XM_062786238.1"/>
</dbReference>
<reference evidence="2" key="1">
    <citation type="journal article" date="2023" name="Mol. Phylogenet. Evol.">
        <title>Genome-scale phylogeny and comparative genomics of the fungal order Sordariales.</title>
        <authorList>
            <person name="Hensen N."/>
            <person name="Bonometti L."/>
            <person name="Westerberg I."/>
            <person name="Brannstrom I.O."/>
            <person name="Guillou S."/>
            <person name="Cros-Aarteil S."/>
            <person name="Calhoun S."/>
            <person name="Haridas S."/>
            <person name="Kuo A."/>
            <person name="Mondo S."/>
            <person name="Pangilinan J."/>
            <person name="Riley R."/>
            <person name="LaButti K."/>
            <person name="Andreopoulos B."/>
            <person name="Lipzen A."/>
            <person name="Chen C."/>
            <person name="Yan M."/>
            <person name="Daum C."/>
            <person name="Ng V."/>
            <person name="Clum A."/>
            <person name="Steindorff A."/>
            <person name="Ohm R.A."/>
            <person name="Martin F."/>
            <person name="Silar P."/>
            <person name="Natvig D.O."/>
            <person name="Lalanne C."/>
            <person name="Gautier V."/>
            <person name="Ament-Velasquez S.L."/>
            <person name="Kruys A."/>
            <person name="Hutchinson M.I."/>
            <person name="Powell A.J."/>
            <person name="Barry K."/>
            <person name="Miller A.N."/>
            <person name="Grigoriev I.V."/>
            <person name="Debuchy R."/>
            <person name="Gladieux P."/>
            <person name="Hiltunen Thoren M."/>
            <person name="Johannesson H."/>
        </authorList>
    </citation>
    <scope>NUCLEOTIDE SEQUENCE</scope>
    <source>
        <strain evidence="2">CBS 731.68</strain>
    </source>
</reference>
<dbReference type="EMBL" id="MU853224">
    <property type="protein sequence ID" value="KAK4127401.1"/>
    <property type="molecule type" value="Genomic_DNA"/>
</dbReference>
<comment type="caution">
    <text evidence="2">The sequence shown here is derived from an EMBL/GenBank/DDBJ whole genome shotgun (WGS) entry which is preliminary data.</text>
</comment>
<reference evidence="2" key="2">
    <citation type="submission" date="2023-05" db="EMBL/GenBank/DDBJ databases">
        <authorList>
            <consortium name="Lawrence Berkeley National Laboratory"/>
            <person name="Steindorff A."/>
            <person name="Hensen N."/>
            <person name="Bonometti L."/>
            <person name="Westerberg I."/>
            <person name="Brannstrom I.O."/>
            <person name="Guillou S."/>
            <person name="Cros-Aarteil S."/>
            <person name="Calhoun S."/>
            <person name="Haridas S."/>
            <person name="Kuo A."/>
            <person name="Mondo S."/>
            <person name="Pangilinan J."/>
            <person name="Riley R."/>
            <person name="Labutti K."/>
            <person name="Andreopoulos B."/>
            <person name="Lipzen A."/>
            <person name="Chen C."/>
            <person name="Yanf M."/>
            <person name="Daum C."/>
            <person name="Ng V."/>
            <person name="Clum A."/>
            <person name="Ohm R."/>
            <person name="Martin F."/>
            <person name="Silar P."/>
            <person name="Natvig D."/>
            <person name="Lalanne C."/>
            <person name="Gautier V."/>
            <person name="Ament-Velasquez S.L."/>
            <person name="Kruys A."/>
            <person name="Hutchinson M.I."/>
            <person name="Powell A.J."/>
            <person name="Barry K."/>
            <person name="Miller A.N."/>
            <person name="Grigoriev I.V."/>
            <person name="Debuchy R."/>
            <person name="Gladieux P."/>
            <person name="Thoren M.H."/>
            <person name="Johannesson H."/>
        </authorList>
    </citation>
    <scope>NUCLEOTIDE SEQUENCE</scope>
    <source>
        <strain evidence="2">CBS 731.68</strain>
    </source>
</reference>
<keyword evidence="3" id="KW-1185">Reference proteome</keyword>
<dbReference type="GeneID" id="87823004"/>
<accession>A0AAN6Z6X9</accession>
<organism evidence="2 3">
    <name type="scientific">Parathielavia appendiculata</name>
    <dbReference type="NCBI Taxonomy" id="2587402"/>
    <lineage>
        <taxon>Eukaryota</taxon>
        <taxon>Fungi</taxon>
        <taxon>Dikarya</taxon>
        <taxon>Ascomycota</taxon>
        <taxon>Pezizomycotina</taxon>
        <taxon>Sordariomycetes</taxon>
        <taxon>Sordariomycetidae</taxon>
        <taxon>Sordariales</taxon>
        <taxon>Chaetomiaceae</taxon>
        <taxon>Parathielavia</taxon>
    </lineage>
</organism>
<feature type="region of interest" description="Disordered" evidence="1">
    <location>
        <begin position="64"/>
        <end position="85"/>
    </location>
</feature>
<sequence>MYDGSGFLPFALGWVALEQRLQSQRPVQVHSGDTSSVSQGLFAQLAQVGEEISEVTFREVRHAAGNGKNPGVRMPSSLPPRAFPSQARLSDRSKACVVNKVQSV</sequence>